<accession>A0A9P7Y3I1</accession>
<evidence type="ECO:0000313" key="2">
    <source>
        <dbReference type="Proteomes" id="UP000707451"/>
    </source>
</evidence>
<protein>
    <submittedName>
        <fullName evidence="1">Uncharacterized protein</fullName>
    </submittedName>
</protein>
<proteinExistence type="predicted"/>
<dbReference type="Proteomes" id="UP000707451">
    <property type="component" value="Unassembled WGS sequence"/>
</dbReference>
<reference evidence="1" key="1">
    <citation type="submission" date="2021-06" db="EMBL/GenBank/DDBJ databases">
        <title>Genome Sequence of Mortierella hyaline Strain SCG-10, a Cold-Adapted, Nitrate-Reducing Fungus Isolated from Soil in Minnesota, USA.</title>
        <authorList>
            <person name="Aldossari N."/>
        </authorList>
    </citation>
    <scope>NUCLEOTIDE SEQUENCE</scope>
    <source>
        <strain evidence="1">SCG-10</strain>
    </source>
</reference>
<evidence type="ECO:0000313" key="1">
    <source>
        <dbReference type="EMBL" id="KAG9072290.1"/>
    </source>
</evidence>
<organism evidence="1 2">
    <name type="scientific">Linnemannia hyalina</name>
    <dbReference type="NCBI Taxonomy" id="64524"/>
    <lineage>
        <taxon>Eukaryota</taxon>
        <taxon>Fungi</taxon>
        <taxon>Fungi incertae sedis</taxon>
        <taxon>Mucoromycota</taxon>
        <taxon>Mortierellomycotina</taxon>
        <taxon>Mortierellomycetes</taxon>
        <taxon>Mortierellales</taxon>
        <taxon>Mortierellaceae</taxon>
        <taxon>Linnemannia</taxon>
    </lineage>
</organism>
<sequence length="153" mass="17760">MDHSRLSLSFTRLSVISRTLWNSYKAYGPIPLYINLPTIDDPAHDLTEKQLCYHNFLDVQNLELKLHRRFVLICLVSSPFLLTLSLEALPGAIDPKEDLWTARITLVQLYDGFFKQWLRTNRARLESNSLTTRDQDASDLLTEDEGDFFYHGI</sequence>
<comment type="caution">
    <text evidence="1">The sequence shown here is derived from an EMBL/GenBank/DDBJ whole genome shotgun (WGS) entry which is preliminary data.</text>
</comment>
<dbReference type="AlphaFoldDB" id="A0A9P7Y3I1"/>
<keyword evidence="2" id="KW-1185">Reference proteome</keyword>
<gene>
    <name evidence="1" type="ORF">KI688_000059</name>
</gene>
<dbReference type="EMBL" id="JAHRHY010000001">
    <property type="protein sequence ID" value="KAG9072290.1"/>
    <property type="molecule type" value="Genomic_DNA"/>
</dbReference>
<name>A0A9P7Y3I1_9FUNG</name>